<evidence type="ECO:0000313" key="1">
    <source>
        <dbReference type="Proteomes" id="UP000095287"/>
    </source>
</evidence>
<keyword evidence="1" id="KW-1185">Reference proteome</keyword>
<evidence type="ECO:0000313" key="2">
    <source>
        <dbReference type="WBParaSite" id="L893_g32844.t1"/>
    </source>
</evidence>
<dbReference type="Proteomes" id="UP000095287">
    <property type="component" value="Unplaced"/>
</dbReference>
<sequence>MNHTSRWVEKRDVVSMDLVFEEGEEEGHPEVDTAALANVLRQVGNLDLVELDLVESRIYHSQFAPWRESSRDRLLSNSPRLFGALEERRSQDGKVHRSQNPSILFCKKLLSSRVQVTSREEKLSIYSKLPYLSDVSKRLYEWRSFHERRRVYFSYDNYPNIESDFSLYLGVI</sequence>
<protein>
    <submittedName>
        <fullName evidence="2">Uncharacterized protein</fullName>
    </submittedName>
</protein>
<dbReference type="AlphaFoldDB" id="A0A1I8A476"/>
<accession>A0A1I8A476</accession>
<name>A0A1I8A476_9BILA</name>
<reference evidence="2" key="1">
    <citation type="submission" date="2016-11" db="UniProtKB">
        <authorList>
            <consortium name="WormBaseParasite"/>
        </authorList>
    </citation>
    <scope>IDENTIFICATION</scope>
</reference>
<dbReference type="WBParaSite" id="L893_g32844.t1">
    <property type="protein sequence ID" value="L893_g32844.t1"/>
    <property type="gene ID" value="L893_g32844"/>
</dbReference>
<organism evidence="1 2">
    <name type="scientific">Steinernema glaseri</name>
    <dbReference type="NCBI Taxonomy" id="37863"/>
    <lineage>
        <taxon>Eukaryota</taxon>
        <taxon>Metazoa</taxon>
        <taxon>Ecdysozoa</taxon>
        <taxon>Nematoda</taxon>
        <taxon>Chromadorea</taxon>
        <taxon>Rhabditida</taxon>
        <taxon>Tylenchina</taxon>
        <taxon>Panagrolaimomorpha</taxon>
        <taxon>Strongyloidoidea</taxon>
        <taxon>Steinernematidae</taxon>
        <taxon>Steinernema</taxon>
    </lineage>
</organism>
<proteinExistence type="predicted"/>